<dbReference type="CDD" id="cd19535">
    <property type="entry name" value="Cyc_NRPS"/>
    <property type="match status" value="1"/>
</dbReference>
<dbReference type="PANTHER" id="PTHR45527">
    <property type="entry name" value="NONRIBOSOMAL PEPTIDE SYNTHETASE"/>
    <property type="match status" value="1"/>
</dbReference>
<feature type="domain" description="Carrier" evidence="9">
    <location>
        <begin position="1"/>
        <end position="73"/>
    </location>
</feature>
<evidence type="ECO:0000256" key="7">
    <source>
        <dbReference type="ARBA" id="ARBA00022598"/>
    </source>
</evidence>
<dbReference type="InterPro" id="IPR023213">
    <property type="entry name" value="CAT-like_dom_sf"/>
</dbReference>
<dbReference type="FunFam" id="3.30.559.30:FF:000006">
    <property type="entry name" value="Yersiniabactin polyketide/non-ribosomal peptide synthetase"/>
    <property type="match status" value="1"/>
</dbReference>
<keyword evidence="6" id="KW-0597">Phosphoprotein</keyword>
<dbReference type="CDD" id="cd12114">
    <property type="entry name" value="A_NRPS_TlmIV_like"/>
    <property type="match status" value="1"/>
</dbReference>
<dbReference type="InterPro" id="IPR036736">
    <property type="entry name" value="ACP-like_sf"/>
</dbReference>
<dbReference type="SUPFAM" id="SSF52777">
    <property type="entry name" value="CoA-dependent acyltransferases"/>
    <property type="match status" value="2"/>
</dbReference>
<evidence type="ECO:0000256" key="5">
    <source>
        <dbReference type="ARBA" id="ARBA00022450"/>
    </source>
</evidence>
<dbReference type="GO" id="GO:0000036">
    <property type="term" value="F:acyl carrier activity"/>
    <property type="evidence" value="ECO:0007669"/>
    <property type="project" value="TreeGrafter"/>
</dbReference>
<dbReference type="EMBL" id="FMHU01000002">
    <property type="protein sequence ID" value="SCL25279.1"/>
    <property type="molecule type" value="Genomic_DNA"/>
</dbReference>
<dbReference type="InterPro" id="IPR001242">
    <property type="entry name" value="Condensation_dom"/>
</dbReference>
<gene>
    <name evidence="10" type="ORF">GA0074694_4176</name>
</gene>
<keyword evidence="11" id="KW-1185">Reference proteome</keyword>
<evidence type="ECO:0000256" key="1">
    <source>
        <dbReference type="ARBA" id="ARBA00001957"/>
    </source>
</evidence>
<dbReference type="InterPro" id="IPR045851">
    <property type="entry name" value="AMP-bd_C_sf"/>
</dbReference>
<evidence type="ECO:0000256" key="8">
    <source>
        <dbReference type="ARBA" id="ARBA00033440"/>
    </source>
</evidence>
<dbReference type="SUPFAM" id="SSF56801">
    <property type="entry name" value="Acetyl-CoA synthetase-like"/>
    <property type="match status" value="1"/>
</dbReference>
<dbReference type="Gene3D" id="3.30.559.30">
    <property type="entry name" value="Nonribosomal peptide synthetase, condensation domain"/>
    <property type="match status" value="1"/>
</dbReference>
<organism evidence="10 11">
    <name type="scientific">Micromonospora inyonensis</name>
    <dbReference type="NCBI Taxonomy" id="47866"/>
    <lineage>
        <taxon>Bacteria</taxon>
        <taxon>Bacillati</taxon>
        <taxon>Actinomycetota</taxon>
        <taxon>Actinomycetes</taxon>
        <taxon>Micromonosporales</taxon>
        <taxon>Micromonosporaceae</taxon>
        <taxon>Micromonospora</taxon>
    </lineage>
</organism>
<evidence type="ECO:0000256" key="4">
    <source>
        <dbReference type="ARBA" id="ARBA00016743"/>
    </source>
</evidence>
<dbReference type="InterPro" id="IPR010071">
    <property type="entry name" value="AA_adenyl_dom"/>
</dbReference>
<dbReference type="InterPro" id="IPR042099">
    <property type="entry name" value="ANL_N_sf"/>
</dbReference>
<evidence type="ECO:0000256" key="2">
    <source>
        <dbReference type="ARBA" id="ARBA00005102"/>
    </source>
</evidence>
<dbReference type="PROSITE" id="PS00012">
    <property type="entry name" value="PHOSPHOPANTETHEINE"/>
    <property type="match status" value="1"/>
</dbReference>
<evidence type="ECO:0000256" key="3">
    <source>
        <dbReference type="ARBA" id="ARBA00007380"/>
    </source>
</evidence>
<keyword evidence="5" id="KW-0596">Phosphopantetheine</keyword>
<dbReference type="Pfam" id="PF00501">
    <property type="entry name" value="AMP-binding"/>
    <property type="match status" value="1"/>
</dbReference>
<dbReference type="SUPFAM" id="SSF47336">
    <property type="entry name" value="ACP-like"/>
    <property type="match status" value="2"/>
</dbReference>
<dbReference type="InterPro" id="IPR000873">
    <property type="entry name" value="AMP-dep_synth/lig_dom"/>
</dbReference>
<dbReference type="InterPro" id="IPR057737">
    <property type="entry name" value="Condensation_MtbB-like"/>
</dbReference>
<dbReference type="GO" id="GO:0016874">
    <property type="term" value="F:ligase activity"/>
    <property type="evidence" value="ECO:0007669"/>
    <property type="project" value="UniProtKB-KW"/>
</dbReference>
<dbReference type="InterPro" id="IPR025110">
    <property type="entry name" value="AMP-bd_C"/>
</dbReference>
<evidence type="ECO:0000313" key="11">
    <source>
        <dbReference type="Proteomes" id="UP000198906"/>
    </source>
</evidence>
<dbReference type="GO" id="GO:0044550">
    <property type="term" value="P:secondary metabolite biosynthetic process"/>
    <property type="evidence" value="ECO:0007669"/>
    <property type="project" value="TreeGrafter"/>
</dbReference>
<dbReference type="PROSITE" id="PS00455">
    <property type="entry name" value="AMP_BINDING"/>
    <property type="match status" value="1"/>
</dbReference>
<dbReference type="InterPro" id="IPR020845">
    <property type="entry name" value="AMP-binding_CS"/>
</dbReference>
<dbReference type="NCBIfam" id="TIGR01733">
    <property type="entry name" value="AA-adenyl-dom"/>
    <property type="match status" value="1"/>
</dbReference>
<protein>
    <recommendedName>
        <fullName evidence="4">Phenyloxazoline synthase MbtB</fullName>
    </recommendedName>
    <alternativeName>
        <fullName evidence="8">Mycobactin synthetase protein B</fullName>
    </alternativeName>
</protein>
<dbReference type="RefSeq" id="WP_091460819.1">
    <property type="nucleotide sequence ID" value="NZ_FMHU01000002.1"/>
</dbReference>
<name>A0A1C6S7M8_9ACTN</name>
<sequence>MSTQDDLRRFVPELLGSDIAPDDDDHLIALGLDSLKLMRIAGLLRQRGVQVSFADLIATPTLGAWTALLAAATPSGDPTSAGDAGAATVAEGEPFPLAPMQHAYWVGRGAAQQLGAVAAHLYTEFDGHDVDPARLGAALAALAEHHHMLRARILDDGQQVVEPWRHGTELPVLDLREAAPDQVATATAALREQMSHQLLAVEQGRMLDVRVTLLPERRTRVHVDIDMVAADARSYRMLLADLVRLYEHPDQPLPALDYQYAQYLAHRRTERPRPADVRWWQKRIPDLPGAPELPTRPDGRRTDPHRVVRLHRWLDPKTRAGLVRQARRHAVTPAVAVATVFAEVLGAWSGVPRFLLNVPMFDRQPVHPDVERLVGDFTSSVLLPVDVSRSVDFVERAQDVQQSMHDAVAHSSYPGLDVLRDLSREHGTQVLAPVVFTSALDLGELFGAEVERVLGEPVHIISQGPQVVLDAQVTELHGGLLVNWDVRVDALPDGVADEMFAAFGDLLGRVADGTAWDDPVGDLRPAGCRSVREQVNATAGPSPRQPLHHAFFARAADEPDRPAVVTAAGTALTYGQLADRALRLARTLADRGVRTGDAVAIRLPKGPEQVVAVLGVLAAGAHYVPVGVEQPAERVRRIRERAGTTVVVAEHATGDDEIGYALAVATGHPAPAPVLADPADVAYVLFTSGSTGEPKGVEVSHRAAANTVDDLVERLGLDADDRTLALSALDFDLSVFDLFAPLSVGGAVVTVDESTRRDATAWAALVRDRAVTLLNCVPSLLDMLLTAGRAEPLGDSLRVVLLGGDWVGVDLPGRLRSQVPGCRFLGLGGTTETAIHSTIQEVHDGVVPAEWASVPYGTPLRNVRCRVVDPQGRDCPDWVPGELWIGGAGVADGYRADPDRTADRFVTVDGTRWYRTGDRARYWPDGTIEFLGRADDQVKIRGFRIELGEIEAALGDHPGVRQAVALVLRGTGAPRLAAVAVTAGVTAEDLAAHAALRLPPHMLPDPIVVTSELPLTVNGKVDRAALTALAEARPVAERHAVPETPLQKLVAHVWEQALQSGPVGLHDDYFQLGGDSVLATVITARLRAALDTDDVRIHDVLGSLTVARLAEALLRRAADPAILTTTAEIYLEVEALTEDQLAAELGESDDSGVPRS</sequence>
<comment type="pathway">
    <text evidence="2">Siderophore biosynthesis; mycobactin biosynthesis.</text>
</comment>
<dbReference type="Pfam" id="PF13193">
    <property type="entry name" value="AMP-binding_C"/>
    <property type="match status" value="1"/>
</dbReference>
<evidence type="ECO:0000313" key="10">
    <source>
        <dbReference type="EMBL" id="SCL25279.1"/>
    </source>
</evidence>
<dbReference type="FunFam" id="3.40.50.12780:FF:000012">
    <property type="entry name" value="Non-ribosomal peptide synthetase"/>
    <property type="match status" value="1"/>
</dbReference>
<dbReference type="Pfam" id="PF00668">
    <property type="entry name" value="Condensation"/>
    <property type="match status" value="1"/>
</dbReference>
<comment type="cofactor">
    <cofactor evidence="1">
        <name>pantetheine 4'-phosphate</name>
        <dbReference type="ChEBI" id="CHEBI:47942"/>
    </cofactor>
</comment>
<accession>A0A1C6S7M8</accession>
<dbReference type="GO" id="GO:0043041">
    <property type="term" value="P:amino acid activation for nonribosomal peptide biosynthetic process"/>
    <property type="evidence" value="ECO:0007669"/>
    <property type="project" value="TreeGrafter"/>
</dbReference>
<dbReference type="PANTHER" id="PTHR45527:SF10">
    <property type="entry name" value="PYOCHELIN SYNTHASE PCHF"/>
    <property type="match status" value="1"/>
</dbReference>
<comment type="similarity">
    <text evidence="3">Belongs to the ATP-dependent AMP-binding enzyme family. MbtB subfamily.</text>
</comment>
<dbReference type="Gene3D" id="3.30.300.30">
    <property type="match status" value="1"/>
</dbReference>
<dbReference type="Gene3D" id="1.10.1200.10">
    <property type="entry name" value="ACP-like"/>
    <property type="match status" value="2"/>
</dbReference>
<dbReference type="InterPro" id="IPR009081">
    <property type="entry name" value="PP-bd_ACP"/>
</dbReference>
<evidence type="ECO:0000259" key="9">
    <source>
        <dbReference type="PROSITE" id="PS50075"/>
    </source>
</evidence>
<dbReference type="Gene3D" id="3.40.50.12780">
    <property type="entry name" value="N-terminal domain of ligase-like"/>
    <property type="match status" value="1"/>
</dbReference>
<dbReference type="InterPro" id="IPR006162">
    <property type="entry name" value="Ppantetheine_attach_site"/>
</dbReference>
<reference evidence="11" key="1">
    <citation type="submission" date="2016-06" db="EMBL/GenBank/DDBJ databases">
        <authorList>
            <person name="Varghese N."/>
        </authorList>
    </citation>
    <scope>NUCLEOTIDE SEQUENCE [LARGE SCALE GENOMIC DNA]</scope>
    <source>
        <strain evidence="11">DSM 46123</strain>
    </source>
</reference>
<dbReference type="GO" id="GO:0005737">
    <property type="term" value="C:cytoplasm"/>
    <property type="evidence" value="ECO:0007669"/>
    <property type="project" value="TreeGrafter"/>
</dbReference>
<dbReference type="FunFam" id="3.30.559.10:FF:000023">
    <property type="entry name" value="Non-ribosomal peptide synthetase"/>
    <property type="match status" value="1"/>
</dbReference>
<keyword evidence="7" id="KW-0436">Ligase</keyword>
<dbReference type="GO" id="GO:0031177">
    <property type="term" value="F:phosphopantetheine binding"/>
    <property type="evidence" value="ECO:0007669"/>
    <property type="project" value="TreeGrafter"/>
</dbReference>
<proteinExistence type="inferred from homology"/>
<dbReference type="PROSITE" id="PS50075">
    <property type="entry name" value="CARRIER"/>
    <property type="match status" value="2"/>
</dbReference>
<dbReference type="STRING" id="47866.GA0074694_4176"/>
<evidence type="ECO:0000256" key="6">
    <source>
        <dbReference type="ARBA" id="ARBA00022553"/>
    </source>
</evidence>
<dbReference type="Gene3D" id="3.30.559.10">
    <property type="entry name" value="Chloramphenicol acetyltransferase-like domain"/>
    <property type="match status" value="1"/>
</dbReference>
<dbReference type="Proteomes" id="UP000198906">
    <property type="component" value="Unassembled WGS sequence"/>
</dbReference>
<dbReference type="Pfam" id="PF00550">
    <property type="entry name" value="PP-binding"/>
    <property type="match status" value="2"/>
</dbReference>
<feature type="domain" description="Carrier" evidence="9">
    <location>
        <begin position="1041"/>
        <end position="1117"/>
    </location>
</feature>
<dbReference type="AlphaFoldDB" id="A0A1C6S7M8"/>